<dbReference type="InterPro" id="IPR000923">
    <property type="entry name" value="BlueCu_1"/>
</dbReference>
<keyword evidence="4 9" id="KW-0479">Metal-binding</keyword>
<sequence length="159" mass="16856">MPAPSAIRIAALLACSLSGHFATAETVEIKMLNRGPHAAMAYEPEFVRIAAGDSVKFLATSSGHDAVSIAGMAPAGATPFRGKTNQEITVTMTEPGLYGVKCQPHYAMGMVMLIQVGDSPLSQLSVPDDVPEQARQRFQDIAARAQTAARTSREPHHGQ</sequence>
<dbReference type="InterPro" id="IPR001235">
    <property type="entry name" value="Copper_blue_Plastocyanin"/>
</dbReference>
<evidence type="ECO:0000256" key="7">
    <source>
        <dbReference type="ARBA" id="ARBA00023008"/>
    </source>
</evidence>
<dbReference type="InterPro" id="IPR002386">
    <property type="entry name" value="Amicyanin/Pseudoazurin"/>
</dbReference>
<protein>
    <recommendedName>
        <fullName evidence="2 8">Pseudoazurin</fullName>
    </recommendedName>
</protein>
<dbReference type="KEGG" id="ctes:O987_18515"/>
<dbReference type="CDD" id="cd04218">
    <property type="entry name" value="Pseudoazurin"/>
    <property type="match status" value="1"/>
</dbReference>
<feature type="binding site" evidence="9">
    <location>
        <position position="110"/>
    </location>
    <ligand>
        <name>Cu cation</name>
        <dbReference type="ChEBI" id="CHEBI:23378"/>
    </ligand>
</feature>
<keyword evidence="3" id="KW-0813">Transport</keyword>
<dbReference type="RefSeq" id="WP_043373845.1">
    <property type="nucleotide sequence ID" value="NZ_CP006704.1"/>
</dbReference>
<dbReference type="NCBIfam" id="TIGR02375">
    <property type="entry name" value="pseudoazurin"/>
    <property type="match status" value="1"/>
</dbReference>
<dbReference type="Proteomes" id="UP000028782">
    <property type="component" value="Chromosome"/>
</dbReference>
<evidence type="ECO:0000256" key="9">
    <source>
        <dbReference type="PIRSR" id="PIRSR602386-1"/>
    </source>
</evidence>
<dbReference type="GO" id="GO:0009055">
    <property type="term" value="F:electron transfer activity"/>
    <property type="evidence" value="ECO:0007669"/>
    <property type="project" value="InterPro"/>
</dbReference>
<keyword evidence="6" id="KW-0249">Electron transport</keyword>
<name>A0A076PVH4_COMTE</name>
<keyword evidence="7 9" id="KW-0186">Copper</keyword>
<dbReference type="SUPFAM" id="SSF49503">
    <property type="entry name" value="Cupredoxins"/>
    <property type="match status" value="1"/>
</dbReference>
<evidence type="ECO:0000256" key="3">
    <source>
        <dbReference type="ARBA" id="ARBA00022448"/>
    </source>
</evidence>
<dbReference type="AlphaFoldDB" id="A0A076PVH4"/>
<evidence type="ECO:0000256" key="6">
    <source>
        <dbReference type="ARBA" id="ARBA00022982"/>
    </source>
</evidence>
<dbReference type="PRINTS" id="PR00156">
    <property type="entry name" value="COPPERBLUE"/>
</dbReference>
<evidence type="ECO:0000256" key="4">
    <source>
        <dbReference type="ARBA" id="ARBA00022723"/>
    </source>
</evidence>
<comment type="subcellular location">
    <subcellularLocation>
        <location evidence="1">Periplasm</location>
    </subcellularLocation>
</comment>
<evidence type="ECO:0000256" key="2">
    <source>
        <dbReference type="ARBA" id="ARBA00016984"/>
    </source>
</evidence>
<dbReference type="GO" id="GO:0042597">
    <property type="term" value="C:periplasmic space"/>
    <property type="evidence" value="ECO:0007669"/>
    <property type="project" value="UniProtKB-SubCell"/>
</dbReference>
<reference evidence="12 13" key="1">
    <citation type="journal article" date="2014" name="Genome Announc.">
        <title>Complete Genome Sequence of Polychlorinated Biphenyl Degrader Comamonas testosteroni TK102 (NBRC 109938).</title>
        <authorList>
            <person name="Fukuda K."/>
            <person name="Hosoyama A."/>
            <person name="Tsuchikane K."/>
            <person name="Ohji S."/>
            <person name="Yamazoe A."/>
            <person name="Fujita N."/>
            <person name="Shintani M."/>
            <person name="Kimbara K."/>
        </authorList>
    </citation>
    <scope>NUCLEOTIDE SEQUENCE [LARGE SCALE GENOMIC DNA]</scope>
    <source>
        <strain evidence="12">TK102</strain>
    </source>
</reference>
<evidence type="ECO:0000313" key="12">
    <source>
        <dbReference type="EMBL" id="AIJ47810.1"/>
    </source>
</evidence>
<keyword evidence="10" id="KW-0732">Signal</keyword>
<feature type="binding site" evidence="9">
    <location>
        <position position="105"/>
    </location>
    <ligand>
        <name>Cu cation</name>
        <dbReference type="ChEBI" id="CHEBI:23378"/>
    </ligand>
</feature>
<feature type="signal peptide" evidence="10">
    <location>
        <begin position="1"/>
        <end position="24"/>
    </location>
</feature>
<dbReference type="HOGENOM" id="CLU_124330_0_0_4"/>
<evidence type="ECO:0000256" key="1">
    <source>
        <dbReference type="ARBA" id="ARBA00004418"/>
    </source>
</evidence>
<comment type="cofactor">
    <cofactor evidence="9">
        <name>Cu cation</name>
        <dbReference type="ChEBI" id="CHEBI:23378"/>
    </cofactor>
    <text evidence="9">Binds 1 copper ion per subunit.</text>
</comment>
<dbReference type="Gene3D" id="2.60.40.420">
    <property type="entry name" value="Cupredoxins - blue copper proteins"/>
    <property type="match status" value="1"/>
</dbReference>
<feature type="domain" description="Blue (type 1) copper" evidence="11">
    <location>
        <begin position="30"/>
        <end position="116"/>
    </location>
</feature>
<organism evidence="12 13">
    <name type="scientific">Comamonas testosteroni TK102</name>
    <dbReference type="NCBI Taxonomy" id="1392005"/>
    <lineage>
        <taxon>Bacteria</taxon>
        <taxon>Pseudomonadati</taxon>
        <taxon>Pseudomonadota</taxon>
        <taxon>Betaproteobacteria</taxon>
        <taxon>Burkholderiales</taxon>
        <taxon>Comamonadaceae</taxon>
        <taxon>Comamonas</taxon>
    </lineage>
</organism>
<keyword evidence="5" id="KW-0574">Periplasm</keyword>
<accession>A0A076PVH4</accession>
<dbReference type="GO" id="GO:0005507">
    <property type="term" value="F:copper ion binding"/>
    <property type="evidence" value="ECO:0007669"/>
    <property type="project" value="UniProtKB-UniRule"/>
</dbReference>
<dbReference type="InterPro" id="IPR028871">
    <property type="entry name" value="BlueCu_1_BS"/>
</dbReference>
<proteinExistence type="predicted"/>
<evidence type="ECO:0000259" key="11">
    <source>
        <dbReference type="Pfam" id="PF00127"/>
    </source>
</evidence>
<feature type="binding site" evidence="9">
    <location>
        <position position="102"/>
    </location>
    <ligand>
        <name>Cu cation</name>
        <dbReference type="ChEBI" id="CHEBI:23378"/>
    </ligand>
</feature>
<feature type="chain" id="PRO_5001716422" description="Pseudoazurin" evidence="10">
    <location>
        <begin position="25"/>
        <end position="159"/>
    </location>
</feature>
<evidence type="ECO:0000313" key="13">
    <source>
        <dbReference type="Proteomes" id="UP000028782"/>
    </source>
</evidence>
<dbReference type="PRINTS" id="PR00155">
    <property type="entry name" value="AMICYANIN"/>
</dbReference>
<evidence type="ECO:0000256" key="8">
    <source>
        <dbReference type="NCBIfam" id="TIGR02375"/>
    </source>
</evidence>
<evidence type="ECO:0000256" key="5">
    <source>
        <dbReference type="ARBA" id="ARBA00022764"/>
    </source>
</evidence>
<dbReference type="Pfam" id="PF00127">
    <property type="entry name" value="Copper-bind"/>
    <property type="match status" value="1"/>
</dbReference>
<feature type="binding site" evidence="9">
    <location>
        <position position="64"/>
    </location>
    <ligand>
        <name>Cu cation</name>
        <dbReference type="ChEBI" id="CHEBI:23378"/>
    </ligand>
</feature>
<gene>
    <name evidence="12" type="ORF">O987_18515</name>
</gene>
<dbReference type="InterPro" id="IPR008972">
    <property type="entry name" value="Cupredoxin"/>
</dbReference>
<evidence type="ECO:0000256" key="10">
    <source>
        <dbReference type="SAM" id="SignalP"/>
    </source>
</evidence>
<dbReference type="PROSITE" id="PS00196">
    <property type="entry name" value="COPPER_BLUE"/>
    <property type="match status" value="1"/>
</dbReference>
<dbReference type="InterPro" id="IPR012745">
    <property type="entry name" value="Pseudoazurin"/>
</dbReference>
<dbReference type="EMBL" id="CP006704">
    <property type="protein sequence ID" value="AIJ47810.1"/>
    <property type="molecule type" value="Genomic_DNA"/>
</dbReference>